<feature type="signal peptide" evidence="1">
    <location>
        <begin position="1"/>
        <end position="20"/>
    </location>
</feature>
<evidence type="ECO:0000313" key="2">
    <source>
        <dbReference type="EMBL" id="KYG77104.1"/>
    </source>
</evidence>
<dbReference type="RefSeq" id="WP_062591213.1">
    <property type="nucleotide sequence ID" value="NZ_LQZQ01000012.1"/>
</dbReference>
<keyword evidence="1" id="KW-0732">Signal</keyword>
<organism evidence="2 3">
    <name type="scientific">Roseivirga ehrenbergii (strain DSM 102268 / JCM 13514 / KCTC 12282 / NCIMB 14502 / KMM 6017)</name>
    <dbReference type="NCBI Taxonomy" id="279360"/>
    <lineage>
        <taxon>Bacteria</taxon>
        <taxon>Pseudomonadati</taxon>
        <taxon>Bacteroidota</taxon>
        <taxon>Cytophagia</taxon>
        <taxon>Cytophagales</taxon>
        <taxon>Roseivirgaceae</taxon>
        <taxon>Roseivirga</taxon>
    </lineage>
</organism>
<dbReference type="Proteomes" id="UP000075583">
    <property type="component" value="Unassembled WGS sequence"/>
</dbReference>
<name>A0A150XEL3_ROSEK</name>
<proteinExistence type="predicted"/>
<accession>A0A150XEL3</accession>
<protein>
    <recommendedName>
        <fullName evidence="4">Adhesin domain-containing protein</fullName>
    </recommendedName>
</protein>
<feature type="chain" id="PRO_5007574565" description="Adhesin domain-containing protein" evidence="1">
    <location>
        <begin position="21"/>
        <end position="246"/>
    </location>
</feature>
<evidence type="ECO:0000256" key="1">
    <source>
        <dbReference type="SAM" id="SignalP"/>
    </source>
</evidence>
<keyword evidence="3" id="KW-1185">Reference proteome</keyword>
<dbReference type="AlphaFoldDB" id="A0A150XEL3"/>
<gene>
    <name evidence="2" type="ORF">MB14_02580</name>
</gene>
<dbReference type="OrthoDB" id="1115882at2"/>
<comment type="caution">
    <text evidence="2">The sequence shown here is derived from an EMBL/GenBank/DDBJ whole genome shotgun (WGS) entry which is preliminary data.</text>
</comment>
<sequence length="246" mass="27665">MKKPILILMILMLFSVCAFAQKQINQTFDASAVKNIDLFFKYPELVKIKVWDKNEVNIKGHVEIHNGEFDDDFELSSQVSGGKLMIESNIKNIDNYKNYQVYTDKDEDGENRSVTISKNGTTISTGKSGRYTNGINISIVLEVTVPRSMAVMLDARYGLVEVLQSTNHLDVEARYGGVDVKVDETESLDLEASTQWGQIFSNLETKVEIGGDDGLGKWMKAHASIKDGSQRLKIESQYGHVYLRKN</sequence>
<evidence type="ECO:0008006" key="4">
    <source>
        <dbReference type="Google" id="ProtNLM"/>
    </source>
</evidence>
<dbReference type="EMBL" id="LQZQ01000012">
    <property type="protein sequence ID" value="KYG77104.1"/>
    <property type="molecule type" value="Genomic_DNA"/>
</dbReference>
<dbReference type="STRING" id="279360.MB14_02580"/>
<evidence type="ECO:0000313" key="3">
    <source>
        <dbReference type="Proteomes" id="UP000075583"/>
    </source>
</evidence>
<reference evidence="2" key="1">
    <citation type="submission" date="2016-01" db="EMBL/GenBank/DDBJ databases">
        <title>Genome sequencing of Roseivirga ehrenbergii KMM 6017.</title>
        <authorList>
            <person name="Selvaratnam C."/>
            <person name="Thevarajoo S."/>
            <person name="Goh K.M."/>
            <person name="Ee R."/>
            <person name="Chan K.-G."/>
            <person name="Chong C.S."/>
        </authorList>
    </citation>
    <scope>NUCLEOTIDE SEQUENCE [LARGE SCALE GENOMIC DNA]</scope>
    <source>
        <strain evidence="2">KMM 6017</strain>
    </source>
</reference>